<keyword evidence="2" id="KW-1185">Reference proteome</keyword>
<accession>A0A8S4QXS3</accession>
<name>A0A8S4QXS3_9NEOP</name>
<protein>
    <submittedName>
        <fullName evidence="1">Jg1144 protein</fullName>
    </submittedName>
</protein>
<dbReference type="AlphaFoldDB" id="A0A8S4QXS3"/>
<organism evidence="1 2">
    <name type="scientific">Pararge aegeria aegeria</name>
    <dbReference type="NCBI Taxonomy" id="348720"/>
    <lineage>
        <taxon>Eukaryota</taxon>
        <taxon>Metazoa</taxon>
        <taxon>Ecdysozoa</taxon>
        <taxon>Arthropoda</taxon>
        <taxon>Hexapoda</taxon>
        <taxon>Insecta</taxon>
        <taxon>Pterygota</taxon>
        <taxon>Neoptera</taxon>
        <taxon>Endopterygota</taxon>
        <taxon>Lepidoptera</taxon>
        <taxon>Glossata</taxon>
        <taxon>Ditrysia</taxon>
        <taxon>Papilionoidea</taxon>
        <taxon>Nymphalidae</taxon>
        <taxon>Satyrinae</taxon>
        <taxon>Satyrini</taxon>
        <taxon>Parargina</taxon>
        <taxon>Pararge</taxon>
    </lineage>
</organism>
<dbReference type="EMBL" id="CAKXAJ010022137">
    <property type="protein sequence ID" value="CAH2226861.1"/>
    <property type="molecule type" value="Genomic_DNA"/>
</dbReference>
<sequence>MPHGCGGVAERCFLVVLINSIGTDCAHSSAAEGSKRPAAALAEHDKRHGWSGLLSRLTFDHIPRAGRRYFNCDDLGALWQRQNSTAFSVRWPDLSLAYT</sequence>
<evidence type="ECO:0000313" key="2">
    <source>
        <dbReference type="Proteomes" id="UP000838756"/>
    </source>
</evidence>
<reference evidence="1" key="1">
    <citation type="submission" date="2022-03" db="EMBL/GenBank/DDBJ databases">
        <authorList>
            <person name="Lindestad O."/>
        </authorList>
    </citation>
    <scope>NUCLEOTIDE SEQUENCE</scope>
</reference>
<proteinExistence type="predicted"/>
<comment type="caution">
    <text evidence="1">The sequence shown here is derived from an EMBL/GenBank/DDBJ whole genome shotgun (WGS) entry which is preliminary data.</text>
</comment>
<dbReference type="Proteomes" id="UP000838756">
    <property type="component" value="Unassembled WGS sequence"/>
</dbReference>
<evidence type="ECO:0000313" key="1">
    <source>
        <dbReference type="EMBL" id="CAH2226861.1"/>
    </source>
</evidence>
<gene>
    <name evidence="1" type="primary">jg1144</name>
    <name evidence="1" type="ORF">PAEG_LOCUS7520</name>
</gene>